<dbReference type="PROSITE" id="PS51677">
    <property type="entry name" value="NODB"/>
    <property type="match status" value="1"/>
</dbReference>
<evidence type="ECO:0000313" key="3">
    <source>
        <dbReference type="Proteomes" id="UP000198558"/>
    </source>
</evidence>
<dbReference type="CDD" id="cd10944">
    <property type="entry name" value="CE4_SmPgdA_like"/>
    <property type="match status" value="1"/>
</dbReference>
<dbReference type="GeneID" id="78289675"/>
<organism evidence="2 3">
    <name type="scientific">Thomasclavelia cocleata</name>
    <dbReference type="NCBI Taxonomy" id="69824"/>
    <lineage>
        <taxon>Bacteria</taxon>
        <taxon>Bacillati</taxon>
        <taxon>Bacillota</taxon>
        <taxon>Erysipelotrichia</taxon>
        <taxon>Erysipelotrichales</taxon>
        <taxon>Coprobacillaceae</taxon>
        <taxon>Thomasclavelia</taxon>
    </lineage>
</organism>
<gene>
    <name evidence="2" type="ORF">SAMN04489758_1741</name>
</gene>
<dbReference type="SUPFAM" id="SSF88713">
    <property type="entry name" value="Glycoside hydrolase/deacetylase"/>
    <property type="match status" value="1"/>
</dbReference>
<dbReference type="InterPro" id="IPR032179">
    <property type="entry name" value="Cry22Aa_Ig-like"/>
</dbReference>
<keyword evidence="3" id="KW-1185">Reference proteome</keyword>
<evidence type="ECO:0000259" key="1">
    <source>
        <dbReference type="PROSITE" id="PS51677"/>
    </source>
</evidence>
<dbReference type="Pfam" id="PF01522">
    <property type="entry name" value="Polysacc_deac_1"/>
    <property type="match status" value="1"/>
</dbReference>
<evidence type="ECO:0000313" key="2">
    <source>
        <dbReference type="EMBL" id="SET90130.1"/>
    </source>
</evidence>
<dbReference type="InterPro" id="IPR011330">
    <property type="entry name" value="Glyco_hydro/deAcase_b/a-brl"/>
</dbReference>
<dbReference type="Pfam" id="PF16403">
    <property type="entry name" value="Bact_surface_Ig-like"/>
    <property type="match status" value="1"/>
</dbReference>
<accession>A0A1I0I0Z0</accession>
<dbReference type="OrthoDB" id="9806342at2"/>
<protein>
    <submittedName>
        <fullName evidence="2">Peptidoglycan/xylan/chitin deacetylase, PgdA/CDA1 family</fullName>
    </submittedName>
</protein>
<dbReference type="GO" id="GO:0016810">
    <property type="term" value="F:hydrolase activity, acting on carbon-nitrogen (but not peptide) bonds"/>
    <property type="evidence" value="ECO:0007669"/>
    <property type="project" value="InterPro"/>
</dbReference>
<name>A0A1I0I0Z0_9FIRM</name>
<dbReference type="Gene3D" id="3.20.20.370">
    <property type="entry name" value="Glycoside hydrolase/deacetylase"/>
    <property type="match status" value="1"/>
</dbReference>
<dbReference type="RefSeq" id="WP_092357091.1">
    <property type="nucleotide sequence ID" value="NZ_FOIN01000074.1"/>
</dbReference>
<dbReference type="PANTHER" id="PTHR10587">
    <property type="entry name" value="GLYCOSYL TRANSFERASE-RELATED"/>
    <property type="match status" value="1"/>
</dbReference>
<dbReference type="PANTHER" id="PTHR10587:SF125">
    <property type="entry name" value="POLYSACCHARIDE DEACETYLASE YHEN-RELATED"/>
    <property type="match status" value="1"/>
</dbReference>
<dbReference type="InterPro" id="IPR002509">
    <property type="entry name" value="NODB_dom"/>
</dbReference>
<feature type="domain" description="NodB homology" evidence="1">
    <location>
        <begin position="270"/>
        <end position="461"/>
    </location>
</feature>
<dbReference type="EMBL" id="FOIN01000074">
    <property type="protein sequence ID" value="SET90130.1"/>
    <property type="molecule type" value="Genomic_DNA"/>
</dbReference>
<dbReference type="Proteomes" id="UP000198558">
    <property type="component" value="Unassembled WGS sequence"/>
</dbReference>
<dbReference type="Gene3D" id="2.60.40.10">
    <property type="entry name" value="Immunoglobulins"/>
    <property type="match status" value="1"/>
</dbReference>
<dbReference type="GO" id="GO:0005975">
    <property type="term" value="P:carbohydrate metabolic process"/>
    <property type="evidence" value="ECO:0007669"/>
    <property type="project" value="InterPro"/>
</dbReference>
<reference evidence="3" key="1">
    <citation type="submission" date="2016-10" db="EMBL/GenBank/DDBJ databases">
        <authorList>
            <person name="Varghese N."/>
            <person name="Submissions S."/>
        </authorList>
    </citation>
    <scope>NUCLEOTIDE SEQUENCE [LARGE SCALE GENOMIC DNA]</scope>
    <source>
        <strain evidence="3">DSM 1551</strain>
    </source>
</reference>
<dbReference type="InterPro" id="IPR013783">
    <property type="entry name" value="Ig-like_fold"/>
</dbReference>
<dbReference type="InterPro" id="IPR050248">
    <property type="entry name" value="Polysacc_deacetylase_ArnD"/>
</dbReference>
<dbReference type="AlphaFoldDB" id="A0A1I0I0Z0"/>
<proteinExistence type="predicted"/>
<sequence length="476" mass="53360">MKRVSLKNISMRGKISIIVILLFLIITGVVAYFVTKCPIVFKEESVKVEINEDFDAVKNILEVKNGKIKDVKINTKDVNYNKLGKYTIVYTYDDKDYEVSVEVVDTKKPKFEIIDLDLDVGMKIDPKSMVKNIEDATKTTVKFKEDYQFDKEGEITVVVQVVDEAGNISEKKAKVKLVKDKTAPEINGISELTVAKGGKPDYNSGVSVTDNRDPNPKLDIDNSKVDINKLGTYKAIYIATDRSGNKTKKERVIKVVEKKDIGTSQQSNEKIVYLTFDDGPSANTQKILEILERYNAKATFFVTGTNQNYNYLIKEAHDKGHTIGLHTYCHDYKTVYSSVDAYFDDLTKVGNMVKDLIGYTPRYIRFPGGSSNTVSRKHTPGIMTTLSKEVINRGYQYYDWNGDSTDASGNNVPVNKLIANATSSKSNNINILFHDTSAKSTTVQALPAIIENYLARGYRFEAINDSSFAPHQGINN</sequence>